<dbReference type="InterPro" id="IPR007793">
    <property type="entry name" value="DivIVA_fam"/>
</dbReference>
<evidence type="ECO:0000256" key="2">
    <source>
        <dbReference type="ARBA" id="ARBA00009008"/>
    </source>
</evidence>
<name>A0A7W7SYL9_9PSEU</name>
<evidence type="ECO:0000256" key="1">
    <source>
        <dbReference type="ARBA" id="ARBA00004496"/>
    </source>
</evidence>
<keyword evidence="4" id="KW-0963">Cytoplasm</keyword>
<reference evidence="9 10" key="1">
    <citation type="submission" date="2020-08" db="EMBL/GenBank/DDBJ databases">
        <title>Sequencing the genomes of 1000 actinobacteria strains.</title>
        <authorList>
            <person name="Klenk H.-P."/>
        </authorList>
    </citation>
    <scope>NUCLEOTIDE SEQUENCE [LARGE SCALE GENOMIC DNA]</scope>
    <source>
        <strain evidence="9 10">DSM 45084</strain>
    </source>
</reference>
<dbReference type="EMBL" id="JACHJS010000001">
    <property type="protein sequence ID" value="MBB4963352.1"/>
    <property type="molecule type" value="Genomic_DNA"/>
</dbReference>
<evidence type="ECO:0000256" key="7">
    <source>
        <dbReference type="ARBA" id="ARBA00023306"/>
    </source>
</evidence>
<evidence type="ECO:0000313" key="9">
    <source>
        <dbReference type="EMBL" id="MBB4963352.1"/>
    </source>
</evidence>
<evidence type="ECO:0000256" key="5">
    <source>
        <dbReference type="ARBA" id="ARBA00022618"/>
    </source>
</evidence>
<protein>
    <recommendedName>
        <fullName evidence="3">Cell wall synthesis protein Wag31</fullName>
    </recommendedName>
    <alternativeName>
        <fullName evidence="8">Antigen 84</fullName>
    </alternativeName>
</protein>
<keyword evidence="7" id="KW-0131">Cell cycle</keyword>
<comment type="caution">
    <text evidence="9">The sequence shown here is derived from an EMBL/GenBank/DDBJ whole genome shotgun (WGS) entry which is preliminary data.</text>
</comment>
<keyword evidence="5 9" id="KW-0132">Cell division</keyword>
<sequence>MDSEAVDDAAPRFTTAMRGYDRRQVDEYVAAQAAALADASLELARLRSTGPAPTTPASHLGERVAGIVAFAEHQAEELVAEATRTAETLRGDAKRQAELILREAEVQAGELRRGAERDAEQTAADLRSRKLKAATEAERVEAEARRRADEVLGDAVSRLRFLVETQNSVVEGLRNVVELVGVARVAAEELPDLAPDLLADPVHAG</sequence>
<comment type="similarity">
    <text evidence="2">Belongs to the DivIVA family.</text>
</comment>
<keyword evidence="10" id="KW-1185">Reference proteome</keyword>
<dbReference type="PANTHER" id="PTHR35794">
    <property type="entry name" value="CELL DIVISION PROTEIN DIVIVA"/>
    <property type="match status" value="1"/>
</dbReference>
<evidence type="ECO:0000256" key="8">
    <source>
        <dbReference type="ARBA" id="ARBA00031737"/>
    </source>
</evidence>
<keyword evidence="6" id="KW-0175">Coiled coil</keyword>
<dbReference type="GO" id="GO:0051301">
    <property type="term" value="P:cell division"/>
    <property type="evidence" value="ECO:0007669"/>
    <property type="project" value="UniProtKB-KW"/>
</dbReference>
<evidence type="ECO:0000256" key="6">
    <source>
        <dbReference type="ARBA" id="ARBA00023054"/>
    </source>
</evidence>
<dbReference type="GO" id="GO:0005737">
    <property type="term" value="C:cytoplasm"/>
    <property type="evidence" value="ECO:0007669"/>
    <property type="project" value="UniProtKB-SubCell"/>
</dbReference>
<comment type="subcellular location">
    <subcellularLocation>
        <location evidence="1">Cytoplasm</location>
    </subcellularLocation>
</comment>
<dbReference type="AlphaFoldDB" id="A0A7W7SYL9"/>
<dbReference type="Proteomes" id="UP000542674">
    <property type="component" value="Unassembled WGS sequence"/>
</dbReference>
<proteinExistence type="inferred from homology"/>
<dbReference type="InterPro" id="IPR019933">
    <property type="entry name" value="DivIVA_domain"/>
</dbReference>
<evidence type="ECO:0000256" key="4">
    <source>
        <dbReference type="ARBA" id="ARBA00022490"/>
    </source>
</evidence>
<evidence type="ECO:0000313" key="10">
    <source>
        <dbReference type="Proteomes" id="UP000542674"/>
    </source>
</evidence>
<dbReference type="Pfam" id="PF05103">
    <property type="entry name" value="DivIVA"/>
    <property type="match status" value="1"/>
</dbReference>
<gene>
    <name evidence="9" type="ORF">F4559_000711</name>
</gene>
<dbReference type="PANTHER" id="PTHR35794:SF2">
    <property type="entry name" value="CELL DIVISION PROTEIN DIVIVA"/>
    <property type="match status" value="1"/>
</dbReference>
<evidence type="ECO:0000256" key="3">
    <source>
        <dbReference type="ARBA" id="ARBA00018787"/>
    </source>
</evidence>
<dbReference type="NCBIfam" id="TIGR03544">
    <property type="entry name" value="DivI1A_domain"/>
    <property type="match status" value="1"/>
</dbReference>
<accession>A0A7W7SYL9</accession>
<organism evidence="9 10">
    <name type="scientific">Saccharothrix violaceirubra</name>
    <dbReference type="NCBI Taxonomy" id="413306"/>
    <lineage>
        <taxon>Bacteria</taxon>
        <taxon>Bacillati</taxon>
        <taxon>Actinomycetota</taxon>
        <taxon>Actinomycetes</taxon>
        <taxon>Pseudonocardiales</taxon>
        <taxon>Pseudonocardiaceae</taxon>
        <taxon>Saccharothrix</taxon>
    </lineage>
</organism>
<dbReference type="RefSeq" id="WP_184666136.1">
    <property type="nucleotide sequence ID" value="NZ_BAABAI010000036.1"/>
</dbReference>